<feature type="compositionally biased region" description="Polar residues" evidence="1">
    <location>
        <begin position="564"/>
        <end position="584"/>
    </location>
</feature>
<feature type="compositionally biased region" description="Polar residues" evidence="1">
    <location>
        <begin position="523"/>
        <end position="535"/>
    </location>
</feature>
<feature type="region of interest" description="Disordered" evidence="1">
    <location>
        <begin position="516"/>
        <end position="629"/>
    </location>
</feature>
<dbReference type="EMBL" id="CAJNOJ010000071">
    <property type="protein sequence ID" value="CAF1029974.1"/>
    <property type="molecule type" value="Genomic_DNA"/>
</dbReference>
<feature type="compositionally biased region" description="Low complexity" evidence="1">
    <location>
        <begin position="601"/>
        <end position="615"/>
    </location>
</feature>
<proteinExistence type="predicted"/>
<feature type="compositionally biased region" description="Basic and acidic residues" evidence="1">
    <location>
        <begin position="274"/>
        <end position="291"/>
    </location>
</feature>
<keyword evidence="4" id="KW-1185">Reference proteome</keyword>
<evidence type="ECO:0000256" key="1">
    <source>
        <dbReference type="SAM" id="MobiDB-lite"/>
    </source>
</evidence>
<reference evidence="2" key="1">
    <citation type="submission" date="2021-02" db="EMBL/GenBank/DDBJ databases">
        <authorList>
            <person name="Nowell W R."/>
        </authorList>
    </citation>
    <scope>NUCLEOTIDE SEQUENCE</scope>
</reference>
<feature type="compositionally biased region" description="Low complexity" evidence="1">
    <location>
        <begin position="206"/>
        <end position="260"/>
    </location>
</feature>
<feature type="compositionally biased region" description="Basic residues" evidence="1">
    <location>
        <begin position="449"/>
        <end position="458"/>
    </location>
</feature>
<name>A0A814IV72_ADIRI</name>
<evidence type="ECO:0000313" key="3">
    <source>
        <dbReference type="EMBL" id="CAF1029974.1"/>
    </source>
</evidence>
<gene>
    <name evidence="3" type="ORF">EDS130_LOCUS16357</name>
    <name evidence="2" type="ORF">XAT740_LOCUS14615</name>
</gene>
<feature type="compositionally biased region" description="Polar residues" evidence="1">
    <location>
        <begin position="391"/>
        <end position="427"/>
    </location>
</feature>
<dbReference type="AlphaFoldDB" id="A0A814IV72"/>
<feature type="compositionally biased region" description="Low complexity" evidence="1">
    <location>
        <begin position="326"/>
        <end position="343"/>
    </location>
</feature>
<dbReference type="OrthoDB" id="10054086at2759"/>
<feature type="compositionally biased region" description="Basic residues" evidence="1">
    <location>
        <begin position="546"/>
        <end position="556"/>
    </location>
</feature>
<evidence type="ECO:0000313" key="4">
    <source>
        <dbReference type="Proteomes" id="UP000663828"/>
    </source>
</evidence>
<evidence type="ECO:0000313" key="2">
    <source>
        <dbReference type="EMBL" id="CAF1028375.1"/>
    </source>
</evidence>
<feature type="region of interest" description="Disordered" evidence="1">
    <location>
        <begin position="183"/>
        <end position="475"/>
    </location>
</feature>
<feature type="compositionally biased region" description="Acidic residues" evidence="1">
    <location>
        <begin position="616"/>
        <end position="629"/>
    </location>
</feature>
<accession>A0A814IV72</accession>
<protein>
    <submittedName>
        <fullName evidence="2">Uncharacterized protein</fullName>
    </submittedName>
</protein>
<sequence length="629" mass="70511">MTTSPSSGLSPEAKEFVPLGQNSAISIPLYVDENTVASIYPSDQQPLMVQTIYPMMVTDSKITDNGRFPEIEFHIQPSQQQQFQIDSCTNVPQSPSINGTSPSTSTSQIVLLPTTNSATAVTPTGYYPGPQIIYSTTEPVSAFYPLDYCEQSLINFSLQQPTQMSKSHRMLSQQQRSYSFRQHGINHSPYRPSSRGNNNRGGGSNSSGISNSRNSYYDYSNRRNGGSSYSSNSGRGNSSNSKRISSSYHSNEYNNYYHSSPRSRGYLSRSSQQQHDEYRKDYSDYYNHDNEYNQSSHMNEDGTPFEFRSEDFPSLPINNQQSDNKTSTQSVASTTATTKSASSWNEIVSAPRRRSTSPQSIPPSQDQRSDRSRSFNNKLSTNNERKPSNKPIHQSSKTTKSANCASKSTTSQDEQPHSLSLTNSDLPNNETNTKLNNNKDDGFIQTKYQQRRLKRKNKLREEPVSFPEQSDDIESAPYALDDENAFPTLGQPNPPSTTKCETEVIKKNNCETSQLDLPDMFNRLNTSTPSNSSDSKIMPKREQTKSRKSNKTKRSINHKEIEENQNQSISPITVENQSNEVLIQNDTDTNTTNIKEDDQQNSNALSSTSNNSSDTSDYDDAVDNLNEDE</sequence>
<dbReference type="Proteomes" id="UP000663852">
    <property type="component" value="Unassembled WGS sequence"/>
</dbReference>
<dbReference type="Proteomes" id="UP000663828">
    <property type="component" value="Unassembled WGS sequence"/>
</dbReference>
<comment type="caution">
    <text evidence="2">The sequence shown here is derived from an EMBL/GenBank/DDBJ whole genome shotgun (WGS) entry which is preliminary data.</text>
</comment>
<organism evidence="2 4">
    <name type="scientific">Adineta ricciae</name>
    <name type="common">Rotifer</name>
    <dbReference type="NCBI Taxonomy" id="249248"/>
    <lineage>
        <taxon>Eukaryota</taxon>
        <taxon>Metazoa</taxon>
        <taxon>Spiralia</taxon>
        <taxon>Gnathifera</taxon>
        <taxon>Rotifera</taxon>
        <taxon>Eurotatoria</taxon>
        <taxon>Bdelloidea</taxon>
        <taxon>Adinetida</taxon>
        <taxon>Adinetidae</taxon>
        <taxon>Adineta</taxon>
    </lineage>
</organism>
<dbReference type="EMBL" id="CAJNOR010000882">
    <property type="protein sequence ID" value="CAF1028375.1"/>
    <property type="molecule type" value="Genomic_DNA"/>
</dbReference>
<feature type="compositionally biased region" description="Polar residues" evidence="1">
    <location>
        <begin position="316"/>
        <end position="325"/>
    </location>
</feature>